<sequence length="147" mass="16042">MLGLMPAQTVVTKRKPAAAKAPTDRQPKATTAKAAKAAPIIDIEDESEPIPVRLVGVDYVAHRPKAMLAVRLGERIQQVDMENIEEVVEQFGSFLKLTFGSETSAAIMARLEDEDDRLDVIHLLKFVERITEVVTGRPPTSPPASAN</sequence>
<evidence type="ECO:0000256" key="1">
    <source>
        <dbReference type="SAM" id="MobiDB-lite"/>
    </source>
</evidence>
<dbReference type="Proteomes" id="UP000251466">
    <property type="component" value="Segment"/>
</dbReference>
<evidence type="ECO:0000313" key="2">
    <source>
        <dbReference type="EMBL" id="AWY05385.1"/>
    </source>
</evidence>
<proteinExistence type="predicted"/>
<name>A0A2Z4Q634_9CAUD</name>
<keyword evidence="3" id="KW-1185">Reference proteome</keyword>
<evidence type="ECO:0000313" key="3">
    <source>
        <dbReference type="Proteomes" id="UP000251466"/>
    </source>
</evidence>
<dbReference type="RefSeq" id="YP_009802803.1">
    <property type="nucleotide sequence ID" value="NC_047988.1"/>
</dbReference>
<accession>A0A2Z4Q634</accession>
<organism evidence="2 3">
    <name type="scientific">Microbacterium phage Metamorphoo</name>
    <dbReference type="NCBI Taxonomy" id="2201437"/>
    <lineage>
        <taxon>Viruses</taxon>
        <taxon>Duplodnaviria</taxon>
        <taxon>Heunggongvirae</taxon>
        <taxon>Uroviricota</taxon>
        <taxon>Caudoviricetes</taxon>
        <taxon>Hodgkinviridae</taxon>
        <taxon>Metamorphoovirus</taxon>
        <taxon>Metamorphoovirus metamorphoo</taxon>
    </lineage>
</organism>
<feature type="region of interest" description="Disordered" evidence="1">
    <location>
        <begin position="13"/>
        <end position="33"/>
    </location>
</feature>
<dbReference type="EMBL" id="MH271304">
    <property type="protein sequence ID" value="AWY05385.1"/>
    <property type="molecule type" value="Genomic_DNA"/>
</dbReference>
<gene>
    <name evidence="2" type="primary">34</name>
    <name evidence="2" type="ORF">SEA_METAMORPHOO_34</name>
</gene>
<reference evidence="2 3" key="1">
    <citation type="submission" date="2018-04" db="EMBL/GenBank/DDBJ databases">
        <authorList>
            <person name="Harrington T."/>
            <person name="Washburn E."/>
            <person name="Bricker J."/>
            <person name="McKinney A."/>
            <person name="Betsko A.J."/>
            <person name="Garlena R.A."/>
            <person name="Russell D.A."/>
            <person name="Pope W.A."/>
            <person name="Jacobs-Sera D."/>
            <person name="Hatfull G.F."/>
        </authorList>
    </citation>
    <scope>NUCLEOTIDE SEQUENCE [LARGE SCALE GENOMIC DNA]</scope>
</reference>
<protein>
    <recommendedName>
        <fullName evidence="4">Tail assembly chaperone</fullName>
    </recommendedName>
</protein>
<evidence type="ECO:0008006" key="4">
    <source>
        <dbReference type="Google" id="ProtNLM"/>
    </source>
</evidence>
<dbReference type="KEGG" id="vg:54993359"/>
<dbReference type="GeneID" id="54993359"/>